<dbReference type="OrthoDB" id="4964540at2"/>
<dbReference type="InterPro" id="IPR036641">
    <property type="entry name" value="HPT_dom_sf"/>
</dbReference>
<dbReference type="GO" id="GO:0000160">
    <property type="term" value="P:phosphorelay signal transduction system"/>
    <property type="evidence" value="ECO:0007669"/>
    <property type="project" value="InterPro"/>
</dbReference>
<dbReference type="RefSeq" id="WP_005267767.1">
    <property type="nucleotide sequence ID" value="NZ_ANPE02000077.1"/>
</dbReference>
<dbReference type="EMBL" id="ANPE02000077">
    <property type="protein sequence ID" value="EMY35353.1"/>
    <property type="molecule type" value="Genomic_DNA"/>
</dbReference>
<name>N1VAN0_9MICC</name>
<dbReference type="AlphaFoldDB" id="N1VAN0"/>
<protein>
    <recommendedName>
        <fullName evidence="3">Hpt domain-containing protein</fullName>
    </recommendedName>
</protein>
<dbReference type="Gene3D" id="1.20.120.160">
    <property type="entry name" value="HPT domain"/>
    <property type="match status" value="1"/>
</dbReference>
<evidence type="ECO:0008006" key="3">
    <source>
        <dbReference type="Google" id="ProtNLM"/>
    </source>
</evidence>
<evidence type="ECO:0000313" key="1">
    <source>
        <dbReference type="EMBL" id="EMY35353.1"/>
    </source>
</evidence>
<organism evidence="1 2">
    <name type="scientific">Arthrobacter crystallopoietes BAB-32</name>
    <dbReference type="NCBI Taxonomy" id="1246476"/>
    <lineage>
        <taxon>Bacteria</taxon>
        <taxon>Bacillati</taxon>
        <taxon>Actinomycetota</taxon>
        <taxon>Actinomycetes</taxon>
        <taxon>Micrococcales</taxon>
        <taxon>Micrococcaceae</taxon>
        <taxon>Crystallibacter</taxon>
    </lineage>
</organism>
<evidence type="ECO:0000313" key="2">
    <source>
        <dbReference type="Proteomes" id="UP000010729"/>
    </source>
</evidence>
<dbReference type="SUPFAM" id="SSF47226">
    <property type="entry name" value="Histidine-containing phosphotransfer domain, HPT domain"/>
    <property type="match status" value="1"/>
</dbReference>
<comment type="caution">
    <text evidence="1">The sequence shown here is derived from an EMBL/GenBank/DDBJ whole genome shotgun (WGS) entry which is preliminary data.</text>
</comment>
<dbReference type="Proteomes" id="UP000010729">
    <property type="component" value="Unassembled WGS sequence"/>
</dbReference>
<reference evidence="1 2" key="1">
    <citation type="journal article" date="2013" name="Genome Announc.">
        <title>Draft Genome Sequence of Arthrobacter crystallopoietes Strain BAB-32, Revealing Genes for Bioremediation.</title>
        <authorList>
            <person name="Joshi M.N."/>
            <person name="Pandit A.S."/>
            <person name="Sharma A."/>
            <person name="Pandya R.V."/>
            <person name="Desai S.M."/>
            <person name="Saxena A.K."/>
            <person name="Bagatharia S.B."/>
        </authorList>
    </citation>
    <scope>NUCLEOTIDE SEQUENCE [LARGE SCALE GENOMIC DNA]</scope>
    <source>
        <strain evidence="1 2">BAB-32</strain>
    </source>
</reference>
<proteinExistence type="predicted"/>
<gene>
    <name evidence="1" type="ORF">D477_004976</name>
</gene>
<keyword evidence="2" id="KW-1185">Reference proteome</keyword>
<accession>N1VAN0</accession>
<sequence>MTASDPYPDLPLIDPHVLEDLASQLESTTPALTFAQDFVLAWPGRCVRLSESVAGRDLAAAMDAVLSLKIASTMVGAAKLARLALDLEGEIRGDQLGDAKETLVLIRECGDRTAAQLEQVQAVEG</sequence>